<keyword evidence="1" id="KW-0812">Transmembrane</keyword>
<gene>
    <name evidence="2" type="ORF">MB818_02520</name>
</gene>
<evidence type="ECO:0000313" key="3">
    <source>
        <dbReference type="Proteomes" id="UP001165279"/>
    </source>
</evidence>
<evidence type="ECO:0000256" key="1">
    <source>
        <dbReference type="SAM" id="Phobius"/>
    </source>
</evidence>
<name>A0ABS9NS53_9RHOB</name>
<dbReference type="Proteomes" id="UP001165279">
    <property type="component" value="Unassembled WGS sequence"/>
</dbReference>
<dbReference type="RefSeq" id="WP_234136770.1">
    <property type="nucleotide sequence ID" value="NZ_JAKOEM010000001.1"/>
</dbReference>
<keyword evidence="1" id="KW-1133">Transmembrane helix</keyword>
<comment type="caution">
    <text evidence="2">The sequence shown here is derived from an EMBL/GenBank/DDBJ whole genome shotgun (WGS) entry which is preliminary data.</text>
</comment>
<dbReference type="EMBL" id="JAKOEM010000001">
    <property type="protein sequence ID" value="MCG6557058.1"/>
    <property type="molecule type" value="Genomic_DNA"/>
</dbReference>
<feature type="transmembrane region" description="Helical" evidence="1">
    <location>
        <begin position="6"/>
        <end position="25"/>
    </location>
</feature>
<organism evidence="2 3">
    <name type="scientific">Ruegeria alba</name>
    <dbReference type="NCBI Taxonomy" id="2916756"/>
    <lineage>
        <taxon>Bacteria</taxon>
        <taxon>Pseudomonadati</taxon>
        <taxon>Pseudomonadota</taxon>
        <taxon>Alphaproteobacteria</taxon>
        <taxon>Rhodobacterales</taxon>
        <taxon>Roseobacteraceae</taxon>
        <taxon>Ruegeria</taxon>
    </lineage>
</organism>
<proteinExistence type="predicted"/>
<evidence type="ECO:0008006" key="4">
    <source>
        <dbReference type="Google" id="ProtNLM"/>
    </source>
</evidence>
<reference evidence="2" key="1">
    <citation type="submission" date="2022-02" db="EMBL/GenBank/DDBJ databases">
        <title>The genome sequence of Ruegeria sp. 1NDH52C.</title>
        <authorList>
            <person name="Du J."/>
        </authorList>
    </citation>
    <scope>NUCLEOTIDE SEQUENCE</scope>
    <source>
        <strain evidence="2">1NDH52C</strain>
    </source>
</reference>
<evidence type="ECO:0000313" key="2">
    <source>
        <dbReference type="EMBL" id="MCG6557058.1"/>
    </source>
</evidence>
<keyword evidence="1" id="KW-0472">Membrane</keyword>
<protein>
    <recommendedName>
        <fullName evidence="4">Two-component sensor histidine kinase</fullName>
    </recommendedName>
</protein>
<accession>A0ABS9NS53</accession>
<sequence>MRPAFYLLSGSAIALMVLSSLLFLFTSDFDKFARATIRELGHNSDPQQVTDAVLRYLEQKRIDDPIAFFGENMDETIVLKADDPKLADEQRRLVARADAKLLTSFSSKYFRRPLANYELQVRVWDLYSGDREITTQIYLNAP</sequence>
<keyword evidence="3" id="KW-1185">Reference proteome</keyword>